<reference evidence="1 2" key="1">
    <citation type="submission" date="2007-03" db="EMBL/GenBank/DDBJ databases">
        <authorList>
            <person name="Heidelberg J."/>
        </authorList>
    </citation>
    <scope>NUCLEOTIDE SEQUENCE [LARGE SCALE GENOMIC DNA]</scope>
    <source>
        <strain evidence="2">ATCC 39541 / Classical Ogawa 395 / O395</strain>
    </source>
</reference>
<dbReference type="AlphaFoldDB" id="A0A0H3AEM9"/>
<evidence type="ECO:0000313" key="2">
    <source>
        <dbReference type="Proteomes" id="UP000000249"/>
    </source>
</evidence>
<accession>A0A0H3AEM9</accession>
<dbReference type="KEGG" id="vco:VC0395_0660"/>
<dbReference type="Proteomes" id="UP000000249">
    <property type="component" value="Chromosome 2"/>
</dbReference>
<dbReference type="KEGG" id="vcr:VC395_A0591"/>
<evidence type="ECO:0000313" key="1">
    <source>
        <dbReference type="EMBL" id="ABQ18715.1"/>
    </source>
</evidence>
<proteinExistence type="predicted"/>
<name>A0A0H3AEM9_VIBC3</name>
<gene>
    <name evidence="1" type="ordered locus">VC0395_0660</name>
</gene>
<dbReference type="EMBL" id="CP000626">
    <property type="protein sequence ID" value="ABQ18715.1"/>
    <property type="molecule type" value="Genomic_DNA"/>
</dbReference>
<protein>
    <submittedName>
        <fullName evidence="1">Uncharacterized protein</fullName>
    </submittedName>
</protein>
<sequence length="103" mass="11754">MITLTLFGQETSSSALIFAYCNAATGSNTMSTDCRRRLNKDLYLLIPEHPMNPKQFERWKSQLSQLSPQQLRALQGEIDRSLHQNESALLTEEERDAIAHLFS</sequence>
<dbReference type="eggNOG" id="ENOG5031NJU">
    <property type="taxonomic scope" value="Bacteria"/>
</dbReference>
<organism evidence="1 2">
    <name type="scientific">Vibrio cholerae serotype O1 (strain ATCC 39541 / Classical Ogawa 395 / O395)</name>
    <dbReference type="NCBI Taxonomy" id="345073"/>
    <lineage>
        <taxon>Bacteria</taxon>
        <taxon>Pseudomonadati</taxon>
        <taxon>Pseudomonadota</taxon>
        <taxon>Gammaproteobacteria</taxon>
        <taxon>Vibrionales</taxon>
        <taxon>Vibrionaceae</taxon>
        <taxon>Vibrio</taxon>
    </lineage>
</organism>
<dbReference type="PATRIC" id="fig|345073.21.peg.3332"/>